<keyword evidence="1" id="KW-0489">Methyltransferase</keyword>
<dbReference type="STRING" id="1075417.SAMN05421823_103593"/>
<accession>A0A1G9EUV3</accession>
<keyword evidence="2" id="KW-1185">Reference proteome</keyword>
<dbReference type="SUPFAM" id="SSF53335">
    <property type="entry name" value="S-adenosyl-L-methionine-dependent methyltransferases"/>
    <property type="match status" value="1"/>
</dbReference>
<gene>
    <name evidence="1" type="ORF">SAMN05421823_103593</name>
</gene>
<reference evidence="1 2" key="1">
    <citation type="submission" date="2016-10" db="EMBL/GenBank/DDBJ databases">
        <authorList>
            <person name="de Groot N.N."/>
        </authorList>
    </citation>
    <scope>NUCLEOTIDE SEQUENCE [LARGE SCALE GENOMIC DNA]</scope>
    <source>
        <strain evidence="1 2">DSM 25186</strain>
    </source>
</reference>
<keyword evidence="1" id="KW-0808">Transferase</keyword>
<evidence type="ECO:0000313" key="2">
    <source>
        <dbReference type="Proteomes" id="UP000198510"/>
    </source>
</evidence>
<protein>
    <submittedName>
        <fullName evidence="1">Methyltransferase domain-containing protein</fullName>
    </submittedName>
</protein>
<organism evidence="1 2">
    <name type="scientific">Catalinimonas alkaloidigena</name>
    <dbReference type="NCBI Taxonomy" id="1075417"/>
    <lineage>
        <taxon>Bacteria</taxon>
        <taxon>Pseudomonadati</taxon>
        <taxon>Bacteroidota</taxon>
        <taxon>Cytophagia</taxon>
        <taxon>Cytophagales</taxon>
        <taxon>Catalimonadaceae</taxon>
        <taxon>Catalinimonas</taxon>
    </lineage>
</organism>
<dbReference type="GO" id="GO:0008168">
    <property type="term" value="F:methyltransferase activity"/>
    <property type="evidence" value="ECO:0007669"/>
    <property type="project" value="UniProtKB-KW"/>
</dbReference>
<dbReference type="InterPro" id="IPR029063">
    <property type="entry name" value="SAM-dependent_MTases_sf"/>
</dbReference>
<dbReference type="Gene3D" id="3.40.50.150">
    <property type="entry name" value="Vaccinia Virus protein VP39"/>
    <property type="match status" value="1"/>
</dbReference>
<dbReference type="AlphaFoldDB" id="A0A1G9EUV3"/>
<proteinExistence type="predicted"/>
<dbReference type="Proteomes" id="UP000198510">
    <property type="component" value="Unassembled WGS sequence"/>
</dbReference>
<sequence>MKEAVLQCPACGAESSQFSLYKKCLDYSVSHELFSIDACNSCGHLFTNPRPANAHIGSYYQSAAYISHSDTSQGFVNKLYKLARQATLLQKRSLVRKLSPEGKRLLDVGCGTGYFAEFCQRGGWMVEGVEPDPKARELAAQKIHGEVLQQIQEVAGNYRFDVITLWHVLEHMHDLSATFKKLCELVKPDGKVVIAVPNPEAYDATFYQHYWAAYDVPRHLHHFQPSVMQALARKFGFRVIRQRGMVLDSFYVSLLSERYRKGKLTLPSLLKAMEIGLKSNVKASQSSQYSSIIYVLEIV</sequence>
<dbReference type="RefSeq" id="WP_089681586.1">
    <property type="nucleotide sequence ID" value="NZ_FNFO01000003.1"/>
</dbReference>
<dbReference type="Pfam" id="PF13489">
    <property type="entry name" value="Methyltransf_23"/>
    <property type="match status" value="1"/>
</dbReference>
<name>A0A1G9EUV3_9BACT</name>
<dbReference type="EMBL" id="FNFO01000003">
    <property type="protein sequence ID" value="SDK79957.1"/>
    <property type="molecule type" value="Genomic_DNA"/>
</dbReference>
<dbReference type="CDD" id="cd02440">
    <property type="entry name" value="AdoMet_MTases"/>
    <property type="match status" value="1"/>
</dbReference>
<evidence type="ECO:0000313" key="1">
    <source>
        <dbReference type="EMBL" id="SDK79957.1"/>
    </source>
</evidence>
<dbReference type="GO" id="GO:0032259">
    <property type="term" value="P:methylation"/>
    <property type="evidence" value="ECO:0007669"/>
    <property type="project" value="UniProtKB-KW"/>
</dbReference>
<dbReference type="OrthoDB" id="2370471at2"/>
<dbReference type="PANTHER" id="PTHR43861">
    <property type="entry name" value="TRANS-ACONITATE 2-METHYLTRANSFERASE-RELATED"/>
    <property type="match status" value="1"/>
</dbReference>